<sequence>MAAMDPDPGVAPPYNPPILLNNLRLRARSLRQRRRGFTFFRRRQYKPITRRQGL</sequence>
<evidence type="ECO:0000313" key="2">
    <source>
        <dbReference type="Proteomes" id="UP000585474"/>
    </source>
</evidence>
<reference evidence="1 2" key="1">
    <citation type="submission" date="2019-07" db="EMBL/GenBank/DDBJ databases">
        <title>De Novo Assembly of kiwifruit Actinidia rufa.</title>
        <authorList>
            <person name="Sugita-Konishi S."/>
            <person name="Sato K."/>
            <person name="Mori E."/>
            <person name="Abe Y."/>
            <person name="Kisaki G."/>
            <person name="Hamano K."/>
            <person name="Suezawa K."/>
            <person name="Otani M."/>
            <person name="Fukuda T."/>
            <person name="Manabe T."/>
            <person name="Gomi K."/>
            <person name="Tabuchi M."/>
            <person name="Akimitsu K."/>
            <person name="Kataoka I."/>
        </authorList>
    </citation>
    <scope>NUCLEOTIDE SEQUENCE [LARGE SCALE GENOMIC DNA]</scope>
    <source>
        <strain evidence="2">cv. Fuchu</strain>
    </source>
</reference>
<comment type="caution">
    <text evidence="1">The sequence shown here is derived from an EMBL/GenBank/DDBJ whole genome shotgun (WGS) entry which is preliminary data.</text>
</comment>
<proteinExistence type="predicted"/>
<dbReference type="Proteomes" id="UP000585474">
    <property type="component" value="Unassembled WGS sequence"/>
</dbReference>
<dbReference type="AlphaFoldDB" id="A0A7J0E1Z8"/>
<organism evidence="1 2">
    <name type="scientific">Actinidia rufa</name>
    <dbReference type="NCBI Taxonomy" id="165716"/>
    <lineage>
        <taxon>Eukaryota</taxon>
        <taxon>Viridiplantae</taxon>
        <taxon>Streptophyta</taxon>
        <taxon>Embryophyta</taxon>
        <taxon>Tracheophyta</taxon>
        <taxon>Spermatophyta</taxon>
        <taxon>Magnoliopsida</taxon>
        <taxon>eudicotyledons</taxon>
        <taxon>Gunneridae</taxon>
        <taxon>Pentapetalae</taxon>
        <taxon>asterids</taxon>
        <taxon>Ericales</taxon>
        <taxon>Actinidiaceae</taxon>
        <taxon>Actinidia</taxon>
    </lineage>
</organism>
<keyword evidence="2" id="KW-1185">Reference proteome</keyword>
<name>A0A7J0E1Z8_9ERIC</name>
<accession>A0A7J0E1Z8</accession>
<dbReference type="EMBL" id="BJWL01000001">
    <property type="protein sequence ID" value="GFY80302.1"/>
    <property type="molecule type" value="Genomic_DNA"/>
</dbReference>
<evidence type="ECO:0000313" key="1">
    <source>
        <dbReference type="EMBL" id="GFY80302.1"/>
    </source>
</evidence>
<protein>
    <submittedName>
        <fullName evidence="1">Uncharacterized protein</fullName>
    </submittedName>
</protein>
<gene>
    <name evidence="1" type="ORF">Acr_01g0001110</name>
</gene>